<evidence type="ECO:0000256" key="3">
    <source>
        <dbReference type="PROSITE-ProRule" id="PRU00023"/>
    </source>
</evidence>
<name>A0A2A4B6C2_9SPHN</name>
<keyword evidence="2 3" id="KW-0040">ANK repeat</keyword>
<evidence type="ECO:0000313" key="5">
    <source>
        <dbReference type="Proteomes" id="UP000218366"/>
    </source>
</evidence>
<dbReference type="Gene3D" id="1.25.40.20">
    <property type="entry name" value="Ankyrin repeat-containing domain"/>
    <property type="match status" value="1"/>
</dbReference>
<dbReference type="AlphaFoldDB" id="A0A2A4B6C2"/>
<gene>
    <name evidence="4" type="ORF">COC42_01870</name>
</gene>
<feature type="repeat" description="ANK" evidence="3">
    <location>
        <begin position="174"/>
        <end position="206"/>
    </location>
</feature>
<dbReference type="PANTHER" id="PTHR24189">
    <property type="entry name" value="MYOTROPHIN"/>
    <property type="match status" value="1"/>
</dbReference>
<evidence type="ECO:0000256" key="1">
    <source>
        <dbReference type="ARBA" id="ARBA00022737"/>
    </source>
</evidence>
<proteinExistence type="predicted"/>
<dbReference type="InterPro" id="IPR050745">
    <property type="entry name" value="Multifunctional_regulatory"/>
</dbReference>
<evidence type="ECO:0000313" key="4">
    <source>
        <dbReference type="EMBL" id="PCD03194.1"/>
    </source>
</evidence>
<keyword evidence="1" id="KW-0677">Repeat</keyword>
<keyword evidence="5" id="KW-1185">Reference proteome</keyword>
<dbReference type="InterPro" id="IPR002110">
    <property type="entry name" value="Ankyrin_rpt"/>
</dbReference>
<sequence length="290" mass="30333">MAASLLMGCAAAPAAGCFYPETQLPDPGAAIRSAGVGDSARSLIEALAAGDEAQVASLLNADPQLARQPLGKRYDMLSFAVASCRRGAVDALLAAGAPVNGGDDGMPLILALRARDTWFAERLLKAGASPEPRGNPTIPMSTVIGLNQPDRVAMLLDAGASPDGPRQRDTAHDTGNRPLHQALDMERFRIAELLLDRGADPWAIDAGGANLATSAATPMLTKDEAEAKAQRRLLARVEALGWPRPAPDPRAIRKLALEGAWPPTGANGAAPIPPHVLDLIRERAQRAPAR</sequence>
<comment type="caution">
    <text evidence="4">The sequence shown here is derived from an EMBL/GenBank/DDBJ whole genome shotgun (WGS) entry which is preliminary data.</text>
</comment>
<dbReference type="EMBL" id="NWMW01000001">
    <property type="protein sequence ID" value="PCD03194.1"/>
    <property type="molecule type" value="Genomic_DNA"/>
</dbReference>
<organism evidence="4 5">
    <name type="scientific">Sphingomonas spermidinifaciens</name>
    <dbReference type="NCBI Taxonomy" id="1141889"/>
    <lineage>
        <taxon>Bacteria</taxon>
        <taxon>Pseudomonadati</taxon>
        <taxon>Pseudomonadota</taxon>
        <taxon>Alphaproteobacteria</taxon>
        <taxon>Sphingomonadales</taxon>
        <taxon>Sphingomonadaceae</taxon>
        <taxon>Sphingomonas</taxon>
    </lineage>
</organism>
<evidence type="ECO:0000256" key="2">
    <source>
        <dbReference type="ARBA" id="ARBA00023043"/>
    </source>
</evidence>
<reference evidence="4 5" key="1">
    <citation type="submission" date="2017-09" db="EMBL/GenBank/DDBJ databases">
        <title>Sphingomonas spermidinifaciens 9NM-10, whole genome shotgun sequence.</title>
        <authorList>
            <person name="Feng G."/>
            <person name="Zhu H."/>
        </authorList>
    </citation>
    <scope>NUCLEOTIDE SEQUENCE [LARGE SCALE GENOMIC DNA]</scope>
    <source>
        <strain evidence="4 5">9NM-10</strain>
    </source>
</reference>
<accession>A0A2A4B6C2</accession>
<dbReference type="Pfam" id="PF00023">
    <property type="entry name" value="Ank"/>
    <property type="match status" value="1"/>
</dbReference>
<dbReference type="Proteomes" id="UP000218366">
    <property type="component" value="Unassembled WGS sequence"/>
</dbReference>
<dbReference type="PROSITE" id="PS50088">
    <property type="entry name" value="ANK_REPEAT"/>
    <property type="match status" value="1"/>
</dbReference>
<dbReference type="SUPFAM" id="SSF48403">
    <property type="entry name" value="Ankyrin repeat"/>
    <property type="match status" value="1"/>
</dbReference>
<dbReference type="PROSITE" id="PS50297">
    <property type="entry name" value="ANK_REP_REGION"/>
    <property type="match status" value="1"/>
</dbReference>
<dbReference type="PANTHER" id="PTHR24189:SF50">
    <property type="entry name" value="ANKYRIN REPEAT AND SOCS BOX PROTEIN 2"/>
    <property type="match status" value="1"/>
</dbReference>
<dbReference type="InterPro" id="IPR036770">
    <property type="entry name" value="Ankyrin_rpt-contain_sf"/>
</dbReference>
<protein>
    <submittedName>
        <fullName evidence="4">Uncharacterized protein</fullName>
    </submittedName>
</protein>